<dbReference type="InterPro" id="IPR036388">
    <property type="entry name" value="WH-like_DNA-bd_sf"/>
</dbReference>
<protein>
    <submittedName>
        <fullName evidence="2">ArsR family transcriptional regulator</fullName>
    </submittedName>
</protein>
<dbReference type="Proteomes" id="UP000266385">
    <property type="component" value="Unassembled WGS sequence"/>
</dbReference>
<organism evidence="2 3">
    <name type="scientific">Henriciella mobilis</name>
    <dbReference type="NCBI Taxonomy" id="2305467"/>
    <lineage>
        <taxon>Bacteria</taxon>
        <taxon>Pseudomonadati</taxon>
        <taxon>Pseudomonadota</taxon>
        <taxon>Alphaproteobacteria</taxon>
        <taxon>Hyphomonadales</taxon>
        <taxon>Hyphomonadaceae</taxon>
        <taxon>Henriciella</taxon>
    </lineage>
</organism>
<proteinExistence type="predicted"/>
<dbReference type="RefSeq" id="WP_119375459.1">
    <property type="nucleotide sequence ID" value="NZ_QWFX01000006.1"/>
</dbReference>
<evidence type="ECO:0000313" key="2">
    <source>
        <dbReference type="EMBL" id="RIJ30140.1"/>
    </source>
</evidence>
<keyword evidence="3" id="KW-1185">Reference proteome</keyword>
<dbReference type="PANTHER" id="PTHR37318:SF1">
    <property type="entry name" value="BSL7504 PROTEIN"/>
    <property type="match status" value="1"/>
</dbReference>
<dbReference type="SUPFAM" id="SSF46785">
    <property type="entry name" value="Winged helix' DNA-binding domain"/>
    <property type="match status" value="1"/>
</dbReference>
<dbReference type="InterPro" id="IPR027395">
    <property type="entry name" value="WH_DNA-bd_dom"/>
</dbReference>
<dbReference type="PANTHER" id="PTHR37318">
    <property type="entry name" value="BSL7504 PROTEIN"/>
    <property type="match status" value="1"/>
</dbReference>
<dbReference type="EMBL" id="QWFX01000006">
    <property type="protein sequence ID" value="RIJ30140.1"/>
    <property type="molecule type" value="Genomic_DNA"/>
</dbReference>
<dbReference type="Gene3D" id="1.10.10.10">
    <property type="entry name" value="Winged helix-like DNA-binding domain superfamily/Winged helix DNA-binding domain"/>
    <property type="match status" value="1"/>
</dbReference>
<dbReference type="OrthoDB" id="5521380at2"/>
<name>A0A399REZ4_9PROT</name>
<gene>
    <name evidence="2" type="ORF">D1223_05680</name>
</gene>
<dbReference type="Pfam" id="PF13601">
    <property type="entry name" value="HTH_34"/>
    <property type="match status" value="1"/>
</dbReference>
<reference evidence="2 3" key="1">
    <citation type="submission" date="2018-08" db="EMBL/GenBank/DDBJ databases">
        <title>Henriciella mobilis sp. nov., isolated from seawater.</title>
        <authorList>
            <person name="Cheng H."/>
            <person name="Wu Y.-H."/>
            <person name="Xu X.-W."/>
            <person name="Guo L.-L."/>
        </authorList>
    </citation>
    <scope>NUCLEOTIDE SEQUENCE [LARGE SCALE GENOMIC DNA]</scope>
    <source>
        <strain evidence="2 3">JN25</strain>
    </source>
</reference>
<evidence type="ECO:0000313" key="3">
    <source>
        <dbReference type="Proteomes" id="UP000266385"/>
    </source>
</evidence>
<dbReference type="AlphaFoldDB" id="A0A399REZ4"/>
<evidence type="ECO:0000259" key="1">
    <source>
        <dbReference type="Pfam" id="PF13601"/>
    </source>
</evidence>
<comment type="caution">
    <text evidence="2">The sequence shown here is derived from an EMBL/GenBank/DDBJ whole genome shotgun (WGS) entry which is preliminary data.</text>
</comment>
<feature type="domain" description="Winged helix DNA-binding" evidence="1">
    <location>
        <begin position="25"/>
        <end position="102"/>
    </location>
</feature>
<dbReference type="InterPro" id="IPR036390">
    <property type="entry name" value="WH_DNA-bd_sf"/>
</dbReference>
<accession>A0A399REZ4</accession>
<sequence length="109" mass="12174">MDKLTRLPEINRVLDLDKIVHEPARLVILAILHSVEAADFSYLMVQTGLTQGNLSTHLTKLEAAGLVDITKDFKGKRPRTELRITETGRGSLKAHGKALNSLFRMLEII</sequence>